<name>A0A6A0ALE8_HAELA</name>
<comment type="caution">
    <text evidence="1">The sequence shown here is derived from an EMBL/GenBank/DDBJ whole genome shotgun (WGS) entry which is preliminary data.</text>
</comment>
<evidence type="ECO:0000313" key="1">
    <source>
        <dbReference type="EMBL" id="GFH33632.1"/>
    </source>
</evidence>
<proteinExistence type="predicted"/>
<dbReference type="Proteomes" id="UP000485058">
    <property type="component" value="Unassembled WGS sequence"/>
</dbReference>
<dbReference type="AlphaFoldDB" id="A0A6A0ALE8"/>
<keyword evidence="2" id="KW-1185">Reference proteome</keyword>
<dbReference type="EMBL" id="BLLF01009144">
    <property type="protein sequence ID" value="GFH33632.1"/>
    <property type="molecule type" value="Genomic_DNA"/>
</dbReference>
<gene>
    <name evidence="1" type="ORF">HaLaN_33030</name>
</gene>
<organism evidence="1 2">
    <name type="scientific">Haematococcus lacustris</name>
    <name type="common">Green alga</name>
    <name type="synonym">Haematococcus pluvialis</name>
    <dbReference type="NCBI Taxonomy" id="44745"/>
    <lineage>
        <taxon>Eukaryota</taxon>
        <taxon>Viridiplantae</taxon>
        <taxon>Chlorophyta</taxon>
        <taxon>core chlorophytes</taxon>
        <taxon>Chlorophyceae</taxon>
        <taxon>CS clade</taxon>
        <taxon>Chlamydomonadales</taxon>
        <taxon>Haematococcaceae</taxon>
        <taxon>Haematococcus</taxon>
    </lineage>
</organism>
<accession>A0A6A0ALE8</accession>
<evidence type="ECO:0000313" key="2">
    <source>
        <dbReference type="Proteomes" id="UP000485058"/>
    </source>
</evidence>
<sequence>MFEYLAACSIAQCAVVNLATYMAAAPEASHQFGSIFFGQRGEPRAAEANPIRSVMETQLWWEGHRGQERRHRQPALDARVPWLPAVSAGGGGRDNEFHRLQRKGVTFHALRPAAPALSGPPSPTLSTASCLPPSMLLHAI</sequence>
<protein>
    <submittedName>
        <fullName evidence="1">Uncharacterized protein</fullName>
    </submittedName>
</protein>
<reference evidence="1 2" key="1">
    <citation type="submission" date="2020-02" db="EMBL/GenBank/DDBJ databases">
        <title>Draft genome sequence of Haematococcus lacustris strain NIES-144.</title>
        <authorList>
            <person name="Morimoto D."/>
            <person name="Nakagawa S."/>
            <person name="Yoshida T."/>
            <person name="Sawayama S."/>
        </authorList>
    </citation>
    <scope>NUCLEOTIDE SEQUENCE [LARGE SCALE GENOMIC DNA]</scope>
    <source>
        <strain evidence="1 2">NIES-144</strain>
    </source>
</reference>